<keyword evidence="1" id="KW-1133">Transmembrane helix</keyword>
<feature type="transmembrane region" description="Helical" evidence="1">
    <location>
        <begin position="76"/>
        <end position="103"/>
    </location>
</feature>
<feature type="transmembrane region" description="Helical" evidence="1">
    <location>
        <begin position="115"/>
        <end position="133"/>
    </location>
</feature>
<dbReference type="GO" id="GO:0005886">
    <property type="term" value="C:plasma membrane"/>
    <property type="evidence" value="ECO:0007669"/>
    <property type="project" value="UniProtKB-SubCell"/>
</dbReference>
<protein>
    <recommendedName>
        <fullName evidence="4">Nickel/cobalt efflux system</fullName>
    </recommendedName>
</protein>
<dbReference type="GO" id="GO:0046583">
    <property type="term" value="F:monoatomic cation efflux transmembrane transporter activity"/>
    <property type="evidence" value="ECO:0007669"/>
    <property type="project" value="TreeGrafter"/>
</dbReference>
<dbReference type="PANTHER" id="PTHR40659:SF1">
    <property type="entry name" value="NICKEL_COBALT EFFLUX SYSTEM RCNA"/>
    <property type="match status" value="1"/>
</dbReference>
<reference evidence="2 3" key="1">
    <citation type="submission" date="2019-11" db="EMBL/GenBank/DDBJ databases">
        <authorList>
            <person name="Dong K."/>
        </authorList>
    </citation>
    <scope>NUCLEOTIDE SEQUENCE [LARGE SCALE GENOMIC DNA]</scope>
    <source>
        <strain evidence="2 3">NBRC 112902</strain>
    </source>
</reference>
<dbReference type="GO" id="GO:0006824">
    <property type="term" value="P:cobalt ion transport"/>
    <property type="evidence" value="ECO:0007669"/>
    <property type="project" value="UniProtKB-KW"/>
</dbReference>
<dbReference type="PANTHER" id="PTHR40659">
    <property type="entry name" value="NICKEL/COBALT EFFLUX SYSTEM RCNA"/>
    <property type="match status" value="1"/>
</dbReference>
<keyword evidence="3" id="KW-1185">Reference proteome</keyword>
<comment type="caution">
    <text evidence="2">The sequence shown here is derived from an EMBL/GenBank/DDBJ whole genome shotgun (WGS) entry which is preliminary data.</text>
</comment>
<dbReference type="GO" id="GO:0032025">
    <property type="term" value="P:response to cobalt ion"/>
    <property type="evidence" value="ECO:0007669"/>
    <property type="project" value="TreeGrafter"/>
</dbReference>
<dbReference type="GO" id="GO:0010045">
    <property type="term" value="P:response to nickel cation"/>
    <property type="evidence" value="ECO:0007669"/>
    <property type="project" value="TreeGrafter"/>
</dbReference>
<gene>
    <name evidence="2" type="ORF">GL300_25375</name>
</gene>
<dbReference type="Proteomes" id="UP000449846">
    <property type="component" value="Unassembled WGS sequence"/>
</dbReference>
<keyword evidence="1" id="KW-0472">Membrane</keyword>
<dbReference type="AlphaFoldDB" id="A0A844HYJ0"/>
<accession>A0A844HYJ0</accession>
<evidence type="ECO:0000313" key="2">
    <source>
        <dbReference type="EMBL" id="MTH62512.1"/>
    </source>
</evidence>
<organism evidence="2 3">
    <name type="scientific">Paracoccus litorisediminis</name>
    <dbReference type="NCBI Taxonomy" id="2006130"/>
    <lineage>
        <taxon>Bacteria</taxon>
        <taxon>Pseudomonadati</taxon>
        <taxon>Pseudomonadota</taxon>
        <taxon>Alphaproteobacteria</taxon>
        <taxon>Rhodobacterales</taxon>
        <taxon>Paracoccaceae</taxon>
        <taxon>Paracoccus</taxon>
    </lineage>
</organism>
<proteinExistence type="predicted"/>
<dbReference type="InterPro" id="IPR051224">
    <property type="entry name" value="NiCoT_RcnA"/>
</dbReference>
<name>A0A844HYJ0_9RHOB</name>
<keyword evidence="1" id="KW-0812">Transmembrane</keyword>
<feature type="transmembrane region" description="Helical" evidence="1">
    <location>
        <begin position="222"/>
        <end position="246"/>
    </location>
</feature>
<evidence type="ECO:0008006" key="4">
    <source>
        <dbReference type="Google" id="ProtNLM"/>
    </source>
</evidence>
<dbReference type="EMBL" id="WMIG01000039">
    <property type="protein sequence ID" value="MTH62512.1"/>
    <property type="molecule type" value="Genomic_DNA"/>
</dbReference>
<dbReference type="OrthoDB" id="9812956at2"/>
<sequence length="291" mass="29661">MAASCADPGLVNDDAARGPERPCPRFAGAEDGNTGAWAKFLGLCLAYGFFHAVGPGHGKFLVGAYSSSRIVGVGRLAFATIAASLGQAVTAIVVLAGIGLFSLSREQLTTLAETTFTQLSLFSIMLIGLWLILRGASRSAGLIASRAPLVRPVVTGDGSAHHHYQDNVHGHCESCGHAHAPSPQVIAAASSARELASVILAIAIRPCSGAILLLVLTWKMGILEAGIAGAFAMASGTASLTLLVAFMGRFLRGGVLSVFAESRIPHVIGATLEIAAGVTVVLLSGGALGLV</sequence>
<feature type="transmembrane region" description="Helical" evidence="1">
    <location>
        <begin position="267"/>
        <end position="290"/>
    </location>
</feature>
<feature type="transmembrane region" description="Helical" evidence="1">
    <location>
        <begin position="195"/>
        <end position="216"/>
    </location>
</feature>
<evidence type="ECO:0000256" key="1">
    <source>
        <dbReference type="SAM" id="Phobius"/>
    </source>
</evidence>
<dbReference type="GO" id="GO:0015099">
    <property type="term" value="F:nickel cation transmembrane transporter activity"/>
    <property type="evidence" value="ECO:0007669"/>
    <property type="project" value="TreeGrafter"/>
</dbReference>
<evidence type="ECO:0000313" key="3">
    <source>
        <dbReference type="Proteomes" id="UP000449846"/>
    </source>
</evidence>